<name>A0ABR4N4E5_9FUNG</name>
<dbReference type="PANTHER" id="PTHR22091:SF1">
    <property type="entry name" value="COILED-COIL DOMAIN-CONTAINING PROTEIN 77"/>
    <property type="match status" value="1"/>
</dbReference>
<proteinExistence type="predicted"/>
<sequence>MPNAANLQNELLHLPLSEELLAYYRQRLESSEAEFQRATERIDQIQATHEEVHRLSWELHKRSQEVVEMQQALSDFQVALFDERKHTLRIVAENDELKIQELKDRKKIRFLLSLSGAPDEEVTYFRDRLDKRLVKIARVQGPSALAGDKDSRKKMEDRDLLILEDEVQGLRLNVSSLQTQLDEQRKAYDATISGLMKDRRSLMEQERIRREHDAAKIDELLEKVKKLRVLCRENTRELLRTKKVSMAHERTLIEEKASMIKELGALRAQLSREQDRNESVEKIVEVRVNRKQESVVSDLRQQVSKLEADLRASQAQREQIEAASNRRIEYLKSRLESVNASYASLKRRRDYEIEGFTTDIMSLRKQLRTLEKNILKFGPLEDKELVLLNMARLTGERANRISTQLQTLKSKIYATEKQVQELGI</sequence>
<evidence type="ECO:0000313" key="2">
    <source>
        <dbReference type="EMBL" id="KAL2914344.1"/>
    </source>
</evidence>
<organism evidence="2 3">
    <name type="scientific">Polyrhizophydium stewartii</name>
    <dbReference type="NCBI Taxonomy" id="2732419"/>
    <lineage>
        <taxon>Eukaryota</taxon>
        <taxon>Fungi</taxon>
        <taxon>Fungi incertae sedis</taxon>
        <taxon>Chytridiomycota</taxon>
        <taxon>Chytridiomycota incertae sedis</taxon>
        <taxon>Chytridiomycetes</taxon>
        <taxon>Rhizophydiales</taxon>
        <taxon>Rhizophydiales incertae sedis</taxon>
        <taxon>Polyrhizophydium</taxon>
    </lineage>
</organism>
<dbReference type="PANTHER" id="PTHR22091">
    <property type="entry name" value="COILED-COIL DOMAIN-CONTAINING PROTEIN 77"/>
    <property type="match status" value="1"/>
</dbReference>
<dbReference type="InterPro" id="IPR037696">
    <property type="entry name" value="CCDC77"/>
</dbReference>
<keyword evidence="1" id="KW-0175">Coiled coil</keyword>
<reference evidence="2 3" key="1">
    <citation type="submission" date="2023-09" db="EMBL/GenBank/DDBJ databases">
        <title>Pangenome analysis of Batrachochytrium dendrobatidis and related Chytrids.</title>
        <authorList>
            <person name="Yacoub M.N."/>
            <person name="Stajich J.E."/>
            <person name="James T.Y."/>
        </authorList>
    </citation>
    <scope>NUCLEOTIDE SEQUENCE [LARGE SCALE GENOMIC DNA]</scope>
    <source>
        <strain evidence="2 3">JEL0888</strain>
    </source>
</reference>
<evidence type="ECO:0000256" key="1">
    <source>
        <dbReference type="SAM" id="Coils"/>
    </source>
</evidence>
<dbReference type="Proteomes" id="UP001527925">
    <property type="component" value="Unassembled WGS sequence"/>
</dbReference>
<comment type="caution">
    <text evidence="2">The sequence shown here is derived from an EMBL/GenBank/DDBJ whole genome shotgun (WGS) entry which is preliminary data.</text>
</comment>
<keyword evidence="3" id="KW-1185">Reference proteome</keyword>
<dbReference type="EMBL" id="JADGIZ020000034">
    <property type="protein sequence ID" value="KAL2914344.1"/>
    <property type="molecule type" value="Genomic_DNA"/>
</dbReference>
<gene>
    <name evidence="2" type="ORF">HK105_206116</name>
</gene>
<feature type="coiled-coil region" evidence="1">
    <location>
        <begin position="263"/>
        <end position="373"/>
    </location>
</feature>
<evidence type="ECO:0008006" key="4">
    <source>
        <dbReference type="Google" id="ProtNLM"/>
    </source>
</evidence>
<feature type="coiled-coil region" evidence="1">
    <location>
        <begin position="21"/>
        <end position="48"/>
    </location>
</feature>
<evidence type="ECO:0000313" key="3">
    <source>
        <dbReference type="Proteomes" id="UP001527925"/>
    </source>
</evidence>
<protein>
    <recommendedName>
        <fullName evidence="4">Coiled-coil domain-containing protein 77</fullName>
    </recommendedName>
</protein>
<accession>A0ABR4N4E5</accession>
<feature type="coiled-coil region" evidence="1">
    <location>
        <begin position="160"/>
        <end position="187"/>
    </location>
</feature>